<dbReference type="GO" id="GO:0005886">
    <property type="term" value="C:plasma membrane"/>
    <property type="evidence" value="ECO:0007669"/>
    <property type="project" value="UniProtKB-SubCell"/>
</dbReference>
<dbReference type="PANTHER" id="PTHR36838:SF4">
    <property type="entry name" value="AUXIN EFFLUX CARRIER FAMILY PROTEIN"/>
    <property type="match status" value="1"/>
</dbReference>
<evidence type="ECO:0000256" key="6">
    <source>
        <dbReference type="ARBA" id="ARBA00022989"/>
    </source>
</evidence>
<keyword evidence="10" id="KW-1185">Reference proteome</keyword>
<feature type="transmembrane region" description="Helical" evidence="8">
    <location>
        <begin position="227"/>
        <end position="248"/>
    </location>
</feature>
<keyword evidence="4" id="KW-1003">Cell membrane</keyword>
<feature type="transmembrane region" description="Helical" evidence="8">
    <location>
        <begin position="38"/>
        <end position="53"/>
    </location>
</feature>
<proteinExistence type="inferred from homology"/>
<comment type="caution">
    <text evidence="9">The sequence shown here is derived from an EMBL/GenBank/DDBJ whole genome shotgun (WGS) entry which is preliminary data.</text>
</comment>
<dbReference type="Proteomes" id="UP000630353">
    <property type="component" value="Unassembled WGS sequence"/>
</dbReference>
<keyword evidence="3" id="KW-0813">Transport</keyword>
<dbReference type="GO" id="GO:0055085">
    <property type="term" value="P:transmembrane transport"/>
    <property type="evidence" value="ECO:0007669"/>
    <property type="project" value="InterPro"/>
</dbReference>
<dbReference type="Pfam" id="PF03547">
    <property type="entry name" value="Mem_trans"/>
    <property type="match status" value="1"/>
</dbReference>
<dbReference type="Gene3D" id="1.20.1530.20">
    <property type="match status" value="1"/>
</dbReference>
<evidence type="ECO:0000313" key="10">
    <source>
        <dbReference type="Proteomes" id="UP000630353"/>
    </source>
</evidence>
<keyword evidence="7 8" id="KW-0472">Membrane</keyword>
<name>A0A918XTN7_9PROT</name>
<dbReference type="InterPro" id="IPR038770">
    <property type="entry name" value="Na+/solute_symporter_sf"/>
</dbReference>
<comment type="subcellular location">
    <subcellularLocation>
        <location evidence="1">Cell membrane</location>
        <topology evidence="1">Multi-pass membrane protein</topology>
    </subcellularLocation>
</comment>
<dbReference type="PANTHER" id="PTHR36838">
    <property type="entry name" value="AUXIN EFFLUX CARRIER FAMILY PROTEIN"/>
    <property type="match status" value="1"/>
</dbReference>
<feature type="transmembrane region" description="Helical" evidence="8">
    <location>
        <begin position="254"/>
        <end position="275"/>
    </location>
</feature>
<evidence type="ECO:0000256" key="8">
    <source>
        <dbReference type="SAM" id="Phobius"/>
    </source>
</evidence>
<evidence type="ECO:0000256" key="5">
    <source>
        <dbReference type="ARBA" id="ARBA00022692"/>
    </source>
</evidence>
<evidence type="ECO:0000256" key="2">
    <source>
        <dbReference type="ARBA" id="ARBA00010145"/>
    </source>
</evidence>
<feature type="transmembrane region" description="Helical" evidence="8">
    <location>
        <begin position="122"/>
        <end position="148"/>
    </location>
</feature>
<evidence type="ECO:0000313" key="9">
    <source>
        <dbReference type="EMBL" id="GHD54701.1"/>
    </source>
</evidence>
<evidence type="ECO:0000256" key="1">
    <source>
        <dbReference type="ARBA" id="ARBA00004651"/>
    </source>
</evidence>
<sequence length="312" mass="31827">MIAILLSIAPIFLLIVLGHGLRRGGIPSVEFWNLNDKLVYWVLFPSLLFYKTSTIELSGELVGDYAVVILGGFGGAVAFALLSTAVFRLPGPTATSVLQGAGRHNTFIALAAAERLYGGEGLAMAALATALLIPVTNITVVSLMVTMLRGRAAGGLGLATAIARDLARNPLLISVLGGVAVNLSGVGLIPVLHDVTAILGQAALPVVLLCVGANIRVREMTASVGPALLSTVGKMVVFPAVLVGLAVWTGLSPMAVTVAGLFGAVPTAASGYTLARAMGGDAPLMATIITVQTALAFVTLPLTVWLLGSLLG</sequence>
<feature type="transmembrane region" description="Helical" evidence="8">
    <location>
        <begin position="195"/>
        <end position="215"/>
    </location>
</feature>
<feature type="transmembrane region" description="Helical" evidence="8">
    <location>
        <begin position="65"/>
        <end position="87"/>
    </location>
</feature>
<evidence type="ECO:0000256" key="3">
    <source>
        <dbReference type="ARBA" id="ARBA00022448"/>
    </source>
</evidence>
<reference evidence="9" key="1">
    <citation type="journal article" date="2014" name="Int. J. Syst. Evol. Microbiol.">
        <title>Complete genome sequence of Corynebacterium casei LMG S-19264T (=DSM 44701T), isolated from a smear-ripened cheese.</title>
        <authorList>
            <consortium name="US DOE Joint Genome Institute (JGI-PGF)"/>
            <person name="Walter F."/>
            <person name="Albersmeier A."/>
            <person name="Kalinowski J."/>
            <person name="Ruckert C."/>
        </authorList>
    </citation>
    <scope>NUCLEOTIDE SEQUENCE</scope>
    <source>
        <strain evidence="9">KCTC 42651</strain>
    </source>
</reference>
<evidence type="ECO:0000256" key="7">
    <source>
        <dbReference type="ARBA" id="ARBA00023136"/>
    </source>
</evidence>
<protein>
    <submittedName>
        <fullName evidence="9">Transporter</fullName>
    </submittedName>
</protein>
<accession>A0A918XTN7</accession>
<evidence type="ECO:0000256" key="4">
    <source>
        <dbReference type="ARBA" id="ARBA00022475"/>
    </source>
</evidence>
<dbReference type="RefSeq" id="WP_189991482.1">
    <property type="nucleotide sequence ID" value="NZ_BMZS01000007.1"/>
</dbReference>
<dbReference type="AlphaFoldDB" id="A0A918XTN7"/>
<comment type="similarity">
    <text evidence="2">Belongs to the auxin efflux carrier (TC 2.A.69) family.</text>
</comment>
<dbReference type="InterPro" id="IPR004776">
    <property type="entry name" value="Mem_transp_PIN-like"/>
</dbReference>
<keyword evidence="6 8" id="KW-1133">Transmembrane helix</keyword>
<dbReference type="EMBL" id="BMZS01000007">
    <property type="protein sequence ID" value="GHD54701.1"/>
    <property type="molecule type" value="Genomic_DNA"/>
</dbReference>
<keyword evidence="5 8" id="KW-0812">Transmembrane</keyword>
<feature type="transmembrane region" description="Helical" evidence="8">
    <location>
        <begin position="282"/>
        <end position="307"/>
    </location>
</feature>
<reference evidence="9" key="2">
    <citation type="submission" date="2020-09" db="EMBL/GenBank/DDBJ databases">
        <authorList>
            <person name="Sun Q."/>
            <person name="Kim S."/>
        </authorList>
    </citation>
    <scope>NUCLEOTIDE SEQUENCE</scope>
    <source>
        <strain evidence="9">KCTC 42651</strain>
    </source>
</reference>
<feature type="transmembrane region" description="Helical" evidence="8">
    <location>
        <begin position="169"/>
        <end position="189"/>
    </location>
</feature>
<gene>
    <name evidence="9" type="ORF">GCM10017083_32540</name>
</gene>
<organism evidence="9 10">
    <name type="scientific">Thalassobaculum fulvum</name>
    <dbReference type="NCBI Taxonomy" id="1633335"/>
    <lineage>
        <taxon>Bacteria</taxon>
        <taxon>Pseudomonadati</taxon>
        <taxon>Pseudomonadota</taxon>
        <taxon>Alphaproteobacteria</taxon>
        <taxon>Rhodospirillales</taxon>
        <taxon>Thalassobaculaceae</taxon>
        <taxon>Thalassobaculum</taxon>
    </lineage>
</organism>